<reference evidence="2 3" key="1">
    <citation type="submission" date="2019-10" db="EMBL/GenBank/DDBJ databases">
        <title>Sequencing and Assembly of Multiple Reported Metal-Biooxidizing Members of the Extremely Thermoacidophilic Archaeal Family Sulfolobaceae.</title>
        <authorList>
            <person name="Counts J.A."/>
            <person name="Kelly R.M."/>
        </authorList>
    </citation>
    <scope>NUCLEOTIDE SEQUENCE [LARGE SCALE GENOMIC DNA]</scope>
    <source>
        <strain evidence="2 3">DSM 6482</strain>
    </source>
</reference>
<sequence length="379" mass="42251">MEVLVLGSGYAGLTVAHRLREYVNDVKITVISRNRTVYENTIFPALLTNDVNVEDTKFDAQEAMELKGNSFIEAEVQRIDPQSNEVKTSKGTFDYDYLILALGGAYEENFYKIPGNQFAFMHHPLSDFLKIKERLGQADEIDAVIGNFANSPIEGPSYQLALIVKNEIIRRKIKGRVTLITQSPRGVFGMLPLENISKQANSFFEKQGIELVKGDSIAEVRKDKVVTKNGKEIEANFVSILPRLSAPEVVAKVFSDDTYYVPVELPSFRTKSFRNVFAVGDLAQGMVPARTARGAMIAAENAVSTIIKELKGIERPYYKQGILCMFHGGGVAGLLRFDVFDKPRANFIINPLFSKIKIIYSRMLVNSAFNVPFHAAPPL</sequence>
<dbReference type="InterPro" id="IPR036188">
    <property type="entry name" value="FAD/NAD-bd_sf"/>
</dbReference>
<dbReference type="PANTHER" id="PTHR43755:SF1">
    <property type="entry name" value="FAD-DEPENDENT PYRIDINE NUCLEOTIDE-DISULPHIDE OXIDOREDUCTASE"/>
    <property type="match status" value="1"/>
</dbReference>
<dbReference type="InterPro" id="IPR023753">
    <property type="entry name" value="FAD/NAD-binding_dom"/>
</dbReference>
<dbReference type="GO" id="GO:0016491">
    <property type="term" value="F:oxidoreductase activity"/>
    <property type="evidence" value="ECO:0007669"/>
    <property type="project" value="InterPro"/>
</dbReference>
<keyword evidence="3" id="KW-1185">Reference proteome</keyword>
<dbReference type="SUPFAM" id="SSF51905">
    <property type="entry name" value="FAD/NAD(P)-binding domain"/>
    <property type="match status" value="2"/>
</dbReference>
<name>A0A6A9QNN0_SULME</name>
<dbReference type="Proteomes" id="UP000470772">
    <property type="component" value="Unassembled WGS sequence"/>
</dbReference>
<gene>
    <name evidence="2" type="ORF">GC250_07855</name>
</gene>
<dbReference type="EMBL" id="WGGD01000005">
    <property type="protein sequence ID" value="MUN29348.1"/>
    <property type="molecule type" value="Genomic_DNA"/>
</dbReference>
<dbReference type="RefSeq" id="WP_054838355.1">
    <property type="nucleotide sequence ID" value="NZ_BBBY01000008.1"/>
</dbReference>
<dbReference type="PANTHER" id="PTHR43755">
    <property type="match status" value="1"/>
</dbReference>
<protein>
    <submittedName>
        <fullName evidence="2">Pyridine nucleotide-disulfide oxidoreductase</fullName>
    </submittedName>
</protein>
<accession>A0A6A9QNN0</accession>
<dbReference type="Pfam" id="PF07992">
    <property type="entry name" value="Pyr_redox_2"/>
    <property type="match status" value="1"/>
</dbReference>
<dbReference type="OrthoDB" id="38899at2157"/>
<feature type="domain" description="FAD/NAD(P)-binding" evidence="1">
    <location>
        <begin position="2"/>
        <end position="293"/>
    </location>
</feature>
<dbReference type="InterPro" id="IPR052541">
    <property type="entry name" value="SQRD"/>
</dbReference>
<evidence type="ECO:0000313" key="3">
    <source>
        <dbReference type="Proteomes" id="UP000470772"/>
    </source>
</evidence>
<organism evidence="2 3">
    <name type="scientific">Sulfuracidifex metallicus DSM 6482 = JCM 9184</name>
    <dbReference type="NCBI Taxonomy" id="523847"/>
    <lineage>
        <taxon>Archaea</taxon>
        <taxon>Thermoproteota</taxon>
        <taxon>Thermoprotei</taxon>
        <taxon>Sulfolobales</taxon>
        <taxon>Sulfolobaceae</taxon>
        <taxon>Sulfuracidifex</taxon>
    </lineage>
</organism>
<proteinExistence type="predicted"/>
<evidence type="ECO:0000313" key="2">
    <source>
        <dbReference type="EMBL" id="MUN29348.1"/>
    </source>
</evidence>
<dbReference type="AlphaFoldDB" id="A0A6A9QNN0"/>
<dbReference type="Gene3D" id="3.50.50.100">
    <property type="match status" value="1"/>
</dbReference>
<evidence type="ECO:0000259" key="1">
    <source>
        <dbReference type="Pfam" id="PF07992"/>
    </source>
</evidence>
<comment type="caution">
    <text evidence="2">The sequence shown here is derived from an EMBL/GenBank/DDBJ whole genome shotgun (WGS) entry which is preliminary data.</text>
</comment>